<dbReference type="STRING" id="1122973.GCA_000379925_00314"/>
<dbReference type="PANTHER" id="PTHR39082:SF1">
    <property type="entry name" value="SCAVENGER RECEPTOR CLASS A MEMBER 3"/>
    <property type="match status" value="1"/>
</dbReference>
<evidence type="ECO:0000313" key="2">
    <source>
        <dbReference type="EMBL" id="TFH97037.1"/>
    </source>
</evidence>
<dbReference type="InterPro" id="IPR003743">
    <property type="entry name" value="Zf-RING_7"/>
</dbReference>
<comment type="caution">
    <text evidence="2">The sequence shown here is derived from an EMBL/GenBank/DDBJ whole genome shotgun (WGS) entry which is preliminary data.</text>
</comment>
<dbReference type="PANTHER" id="PTHR39082">
    <property type="entry name" value="PHOSPHOLIPASE C-BETA-2-RELATED"/>
    <property type="match status" value="1"/>
</dbReference>
<dbReference type="Pfam" id="PF02591">
    <property type="entry name" value="Zn_ribbon_9"/>
    <property type="match status" value="1"/>
</dbReference>
<accession>A0A4Y8WRE9</accession>
<feature type="domain" description="C4-type zinc ribbon" evidence="1">
    <location>
        <begin position="212"/>
        <end position="244"/>
    </location>
</feature>
<dbReference type="EMBL" id="SPNC01000008">
    <property type="protein sequence ID" value="TFH97037.1"/>
    <property type="molecule type" value="Genomic_DNA"/>
</dbReference>
<name>A0A4Y8WRE9_9PORP</name>
<organism evidence="2 3">
    <name type="scientific">Porphyromonas levii</name>
    <dbReference type="NCBI Taxonomy" id="28114"/>
    <lineage>
        <taxon>Bacteria</taxon>
        <taxon>Pseudomonadati</taxon>
        <taxon>Bacteroidota</taxon>
        <taxon>Bacteroidia</taxon>
        <taxon>Bacteroidales</taxon>
        <taxon>Porphyromonadaceae</taxon>
        <taxon>Porphyromonas</taxon>
    </lineage>
</organism>
<protein>
    <recommendedName>
        <fullName evidence="1">C4-type zinc ribbon domain-containing protein</fullName>
    </recommendedName>
</protein>
<sequence length="259" mass="30104">MAKKKEENPKEISVEERLTALYQLQVVSSEIDRIRTMRGELPLEVQELADEIEGKKTRMERFEEQIARNKRNEDQANENIRTANGMIEKYKKHLENIRNDKEFEAISKELENLDLDVLKYEKAIREYKEDSKYVAEDIEALKAETAEVQSIHDSKKKELDDIIADTKSEEEKLRMKAKELEEVIDPRLLTAFKRTRKSTHNGLAVAPIERNACSGCFNLIPPQRVIDVRSHKKIIACEYCGRVLIDEELAAEVENNLNF</sequence>
<evidence type="ECO:0000259" key="1">
    <source>
        <dbReference type="Pfam" id="PF02591"/>
    </source>
</evidence>
<dbReference type="AlphaFoldDB" id="A0A4Y8WRE9"/>
<dbReference type="RefSeq" id="WP_018357585.1">
    <property type="nucleotide sequence ID" value="NZ_CP197400.1"/>
</dbReference>
<gene>
    <name evidence="2" type="ORF">E4P47_01125</name>
</gene>
<evidence type="ECO:0000313" key="3">
    <source>
        <dbReference type="Proteomes" id="UP000297225"/>
    </source>
</evidence>
<proteinExistence type="predicted"/>
<dbReference type="GeneID" id="66797684"/>
<keyword evidence="3" id="KW-1185">Reference proteome</keyword>
<dbReference type="Proteomes" id="UP000297225">
    <property type="component" value="Unassembled WGS sequence"/>
</dbReference>
<reference evidence="2 3" key="1">
    <citation type="submission" date="2019-03" db="EMBL/GenBank/DDBJ databases">
        <title>Porphyromonas levii Isolated from the Uterus of Dairy Cows.</title>
        <authorList>
            <person name="Francis A.M."/>
        </authorList>
    </citation>
    <scope>NUCLEOTIDE SEQUENCE [LARGE SCALE GENOMIC DNA]</scope>
    <source>
        <strain evidence="2 3">AF5678</strain>
    </source>
</reference>
<dbReference type="OrthoDB" id="9795058at2"/>
<dbReference type="InterPro" id="IPR052376">
    <property type="entry name" value="Oxidative_Scav/Glycosyltrans"/>
</dbReference>
<dbReference type="Gene3D" id="1.10.287.1490">
    <property type="match status" value="1"/>
</dbReference>